<evidence type="ECO:0000256" key="6">
    <source>
        <dbReference type="SAM" id="MobiDB-lite"/>
    </source>
</evidence>
<evidence type="ECO:0000256" key="5">
    <source>
        <dbReference type="ARBA" id="ARBA00023242"/>
    </source>
</evidence>
<comment type="subcellular location">
    <subcellularLocation>
        <location evidence="1">Nucleus</location>
    </subcellularLocation>
</comment>
<evidence type="ECO:0000256" key="4">
    <source>
        <dbReference type="ARBA" id="ARBA00023163"/>
    </source>
</evidence>
<keyword evidence="9" id="KW-1185">Reference proteome</keyword>
<dbReference type="Proteomes" id="UP001497516">
    <property type="component" value="Chromosome 7"/>
</dbReference>
<reference evidence="8 9" key="1">
    <citation type="submission" date="2024-04" db="EMBL/GenBank/DDBJ databases">
        <authorList>
            <person name="Fracassetti M."/>
        </authorList>
    </citation>
    <scope>NUCLEOTIDE SEQUENCE [LARGE SCALE GENOMIC DNA]</scope>
</reference>
<dbReference type="PROSITE" id="PS50863">
    <property type="entry name" value="B3"/>
    <property type="match status" value="1"/>
</dbReference>
<dbReference type="GO" id="GO:0003677">
    <property type="term" value="F:DNA binding"/>
    <property type="evidence" value="ECO:0007669"/>
    <property type="project" value="UniProtKB-KW"/>
</dbReference>
<feature type="domain" description="TF-B3" evidence="7">
    <location>
        <begin position="24"/>
        <end position="125"/>
    </location>
</feature>
<dbReference type="PANTHER" id="PTHR31391:SF143">
    <property type="entry name" value="B3 DNA-BINDING DOMAIN PROTEIN"/>
    <property type="match status" value="1"/>
</dbReference>
<dbReference type="InterPro" id="IPR015300">
    <property type="entry name" value="DNA-bd_pseudobarrel_sf"/>
</dbReference>
<name>A0AAV2FRG0_9ROSI</name>
<dbReference type="EMBL" id="OZ034820">
    <property type="protein sequence ID" value="CAL1400931.1"/>
    <property type="molecule type" value="Genomic_DNA"/>
</dbReference>
<evidence type="ECO:0000313" key="9">
    <source>
        <dbReference type="Proteomes" id="UP001497516"/>
    </source>
</evidence>
<dbReference type="InterPro" id="IPR044837">
    <property type="entry name" value="REM16-like"/>
</dbReference>
<accession>A0AAV2FRG0</accession>
<organism evidence="8 9">
    <name type="scientific">Linum trigynum</name>
    <dbReference type="NCBI Taxonomy" id="586398"/>
    <lineage>
        <taxon>Eukaryota</taxon>
        <taxon>Viridiplantae</taxon>
        <taxon>Streptophyta</taxon>
        <taxon>Embryophyta</taxon>
        <taxon>Tracheophyta</taxon>
        <taxon>Spermatophyta</taxon>
        <taxon>Magnoliopsida</taxon>
        <taxon>eudicotyledons</taxon>
        <taxon>Gunneridae</taxon>
        <taxon>Pentapetalae</taxon>
        <taxon>rosids</taxon>
        <taxon>fabids</taxon>
        <taxon>Malpighiales</taxon>
        <taxon>Linaceae</taxon>
        <taxon>Linum</taxon>
    </lineage>
</organism>
<keyword evidence="4" id="KW-0804">Transcription</keyword>
<gene>
    <name evidence="8" type="ORF">LTRI10_LOCUS41026</name>
</gene>
<dbReference type="InterPro" id="IPR003340">
    <property type="entry name" value="B3_DNA-bd"/>
</dbReference>
<evidence type="ECO:0000259" key="7">
    <source>
        <dbReference type="PROSITE" id="PS50863"/>
    </source>
</evidence>
<evidence type="ECO:0000256" key="3">
    <source>
        <dbReference type="ARBA" id="ARBA00023125"/>
    </source>
</evidence>
<keyword evidence="3" id="KW-0238">DNA-binding</keyword>
<protein>
    <recommendedName>
        <fullName evidence="7">TF-B3 domain-containing protein</fullName>
    </recommendedName>
</protein>
<keyword evidence="2" id="KW-0805">Transcription regulation</keyword>
<dbReference type="PANTHER" id="PTHR31391">
    <property type="entry name" value="B3 DOMAIN-CONTAINING PROTEIN OS11G0197600-RELATED"/>
    <property type="match status" value="1"/>
</dbReference>
<dbReference type="GO" id="GO:0005634">
    <property type="term" value="C:nucleus"/>
    <property type="evidence" value="ECO:0007669"/>
    <property type="project" value="UniProtKB-SubCell"/>
</dbReference>
<dbReference type="AlphaFoldDB" id="A0AAV2FRG0"/>
<dbReference type="CDD" id="cd10017">
    <property type="entry name" value="B3_DNA"/>
    <property type="match status" value="1"/>
</dbReference>
<evidence type="ECO:0000256" key="1">
    <source>
        <dbReference type="ARBA" id="ARBA00004123"/>
    </source>
</evidence>
<feature type="region of interest" description="Disordered" evidence="6">
    <location>
        <begin position="1"/>
        <end position="20"/>
    </location>
</feature>
<dbReference type="Pfam" id="PF02362">
    <property type="entry name" value="B3"/>
    <property type="match status" value="1"/>
</dbReference>
<dbReference type="Gene3D" id="2.40.330.10">
    <property type="entry name" value="DNA-binding pseudobarrel domain"/>
    <property type="match status" value="1"/>
</dbReference>
<dbReference type="SUPFAM" id="SSF101936">
    <property type="entry name" value="DNA-binding pseudobarrel domain"/>
    <property type="match status" value="1"/>
</dbReference>
<keyword evidence="5" id="KW-0539">Nucleus</keyword>
<dbReference type="SMART" id="SM01019">
    <property type="entry name" value="B3"/>
    <property type="match status" value="1"/>
</dbReference>
<sequence>MAEHAEGMPKPGRGNTSTSSVSPSFFITINPNHMKNHLVYLPTDFVFKHMKLENSTVMVYSDDGTGAWHLSFVFKQRSKSERGRGRGIFCGGWSAFCEDNSLKSGDICRFKLISRDEMEVTIERN</sequence>
<evidence type="ECO:0000256" key="2">
    <source>
        <dbReference type="ARBA" id="ARBA00023015"/>
    </source>
</evidence>
<proteinExistence type="predicted"/>
<evidence type="ECO:0000313" key="8">
    <source>
        <dbReference type="EMBL" id="CAL1400931.1"/>
    </source>
</evidence>